<dbReference type="AlphaFoldDB" id="A0A645GME2"/>
<comment type="caution">
    <text evidence="1">The sequence shown here is derived from an EMBL/GenBank/DDBJ whole genome shotgun (WGS) entry which is preliminary data.</text>
</comment>
<accession>A0A645GME2</accession>
<evidence type="ECO:0000313" key="1">
    <source>
        <dbReference type="EMBL" id="MPN27340.1"/>
    </source>
</evidence>
<sequence>MQKTCDKDQFGEYGRLIEKDHAQGHAQHHQCHVLHAGIRHYLLGLLLHKRLQGSPESGCRGDPDYHEGDNGHGILYAYVREYALEYHQYRDVGAYSGQKGCRVYRGSCVKIRHPCMERYETQLCAEAHHYHHDQHHGSHRADRCADPFPLGELGCSGDMGHVAVGAYQHKPSDMSYDEEHPSGTIVVPFLGEQECHEGYHLP</sequence>
<proteinExistence type="predicted"/>
<reference evidence="1" key="1">
    <citation type="submission" date="2019-08" db="EMBL/GenBank/DDBJ databases">
        <authorList>
            <person name="Kucharzyk K."/>
            <person name="Murdoch R.W."/>
            <person name="Higgins S."/>
            <person name="Loffler F."/>
        </authorList>
    </citation>
    <scope>NUCLEOTIDE SEQUENCE</scope>
</reference>
<dbReference type="EMBL" id="VSSQ01077190">
    <property type="protein sequence ID" value="MPN27340.1"/>
    <property type="molecule type" value="Genomic_DNA"/>
</dbReference>
<organism evidence="1">
    <name type="scientific">bioreactor metagenome</name>
    <dbReference type="NCBI Taxonomy" id="1076179"/>
    <lineage>
        <taxon>unclassified sequences</taxon>
        <taxon>metagenomes</taxon>
        <taxon>ecological metagenomes</taxon>
    </lineage>
</organism>
<name>A0A645GME2_9ZZZZ</name>
<protein>
    <submittedName>
        <fullName evidence="1">Uncharacterized protein</fullName>
    </submittedName>
</protein>
<gene>
    <name evidence="1" type="ORF">SDC9_174771</name>
</gene>